<organism evidence="2 3">
    <name type="scientific">Chara braunii</name>
    <name type="common">Braun's stonewort</name>
    <dbReference type="NCBI Taxonomy" id="69332"/>
    <lineage>
        <taxon>Eukaryota</taxon>
        <taxon>Viridiplantae</taxon>
        <taxon>Streptophyta</taxon>
        <taxon>Charophyceae</taxon>
        <taxon>Charales</taxon>
        <taxon>Characeae</taxon>
        <taxon>Chara</taxon>
    </lineage>
</organism>
<feature type="compositionally biased region" description="Polar residues" evidence="1">
    <location>
        <begin position="123"/>
        <end position="138"/>
    </location>
</feature>
<accession>A0A388M8X1</accession>
<reference evidence="2 3" key="1">
    <citation type="journal article" date="2018" name="Cell">
        <title>The Chara Genome: Secondary Complexity and Implications for Plant Terrestrialization.</title>
        <authorList>
            <person name="Nishiyama T."/>
            <person name="Sakayama H."/>
            <person name="Vries J.D."/>
            <person name="Buschmann H."/>
            <person name="Saint-Marcoux D."/>
            <person name="Ullrich K.K."/>
            <person name="Haas F.B."/>
            <person name="Vanderstraeten L."/>
            <person name="Becker D."/>
            <person name="Lang D."/>
            <person name="Vosolsobe S."/>
            <person name="Rombauts S."/>
            <person name="Wilhelmsson P.K.I."/>
            <person name="Janitza P."/>
            <person name="Kern R."/>
            <person name="Heyl A."/>
            <person name="Rumpler F."/>
            <person name="Villalobos L.I.A.C."/>
            <person name="Clay J.M."/>
            <person name="Skokan R."/>
            <person name="Toyoda A."/>
            <person name="Suzuki Y."/>
            <person name="Kagoshima H."/>
            <person name="Schijlen E."/>
            <person name="Tajeshwar N."/>
            <person name="Catarino B."/>
            <person name="Hetherington A.J."/>
            <person name="Saltykova A."/>
            <person name="Bonnot C."/>
            <person name="Breuninger H."/>
            <person name="Symeonidi A."/>
            <person name="Radhakrishnan G.V."/>
            <person name="Van Nieuwerburgh F."/>
            <person name="Deforce D."/>
            <person name="Chang C."/>
            <person name="Karol K.G."/>
            <person name="Hedrich R."/>
            <person name="Ulvskov P."/>
            <person name="Glockner G."/>
            <person name="Delwiche C.F."/>
            <person name="Petrasek J."/>
            <person name="Van de Peer Y."/>
            <person name="Friml J."/>
            <person name="Beilby M."/>
            <person name="Dolan L."/>
            <person name="Kohara Y."/>
            <person name="Sugano S."/>
            <person name="Fujiyama A."/>
            <person name="Delaux P.-M."/>
            <person name="Quint M."/>
            <person name="TheiBen G."/>
            <person name="Hagemann M."/>
            <person name="Harholt J."/>
            <person name="Dunand C."/>
            <person name="Zachgo S."/>
            <person name="Langdale J."/>
            <person name="Maumus F."/>
            <person name="Straeten D.V.D."/>
            <person name="Gould S.B."/>
            <person name="Rensing S.A."/>
        </authorList>
    </citation>
    <scope>NUCLEOTIDE SEQUENCE [LARGE SCALE GENOMIC DNA]</scope>
    <source>
        <strain evidence="2 3">S276</strain>
    </source>
</reference>
<feature type="compositionally biased region" description="Basic and acidic residues" evidence="1">
    <location>
        <begin position="142"/>
        <end position="154"/>
    </location>
</feature>
<protein>
    <submittedName>
        <fullName evidence="2">Uncharacterized protein</fullName>
    </submittedName>
</protein>
<feature type="compositionally biased region" description="Basic and acidic residues" evidence="1">
    <location>
        <begin position="39"/>
        <end position="59"/>
    </location>
</feature>
<comment type="caution">
    <text evidence="2">The sequence shown here is derived from an EMBL/GenBank/DDBJ whole genome shotgun (WGS) entry which is preliminary data.</text>
</comment>
<feature type="compositionally biased region" description="Low complexity" evidence="1">
    <location>
        <begin position="20"/>
        <end position="38"/>
    </location>
</feature>
<evidence type="ECO:0000256" key="1">
    <source>
        <dbReference type="SAM" id="MobiDB-lite"/>
    </source>
</evidence>
<dbReference type="EMBL" id="BFEA01000862">
    <property type="protein sequence ID" value="GBG91011.1"/>
    <property type="molecule type" value="Genomic_DNA"/>
</dbReference>
<sequence>MNMPAADSMLKSPEAEDAGADNIDSAAAAAAATPVEAASKADAHQRAPVESSDGNHRGENPCAENDSPPIEGGGADDRACVAKGVQCGDDRTAGDGDKHELSSNTEKKTTSDGGSALKERSTDTSMKSDPTPEKQQFAGNEGGRHGERRSKIEE</sequence>
<evidence type="ECO:0000313" key="3">
    <source>
        <dbReference type="Proteomes" id="UP000265515"/>
    </source>
</evidence>
<dbReference type="Proteomes" id="UP000265515">
    <property type="component" value="Unassembled WGS sequence"/>
</dbReference>
<dbReference type="Gramene" id="GBG91011">
    <property type="protein sequence ID" value="GBG91011"/>
    <property type="gene ID" value="CBR_g51669"/>
</dbReference>
<evidence type="ECO:0000313" key="2">
    <source>
        <dbReference type="EMBL" id="GBG91011.1"/>
    </source>
</evidence>
<feature type="compositionally biased region" description="Basic and acidic residues" evidence="1">
    <location>
        <begin position="88"/>
        <end position="110"/>
    </location>
</feature>
<name>A0A388M8X1_CHABU</name>
<gene>
    <name evidence="2" type="ORF">CBR_g51669</name>
</gene>
<keyword evidence="3" id="KW-1185">Reference proteome</keyword>
<dbReference type="AlphaFoldDB" id="A0A388M8X1"/>
<feature type="region of interest" description="Disordered" evidence="1">
    <location>
        <begin position="1"/>
        <end position="154"/>
    </location>
</feature>
<proteinExistence type="predicted"/>